<sequence>MEVEAGAKEGGADAVAVARAGGGGEESGDLAHHRLMFKGKGLRVLVWYNAAMMTFHAVLGAVTLGLGNLGLTVPVYELAYRLEVFPTTTTNATATAGESPGRGWKLVPSGGRVVMQLHFTWMTAMFFFISAAFHCGNAFLWRKWYLDGIRNCMCPSRWIEYTFSASLMALLIAYGAGSNVLQLLICIFFLSATTMFFGHITELLARPAQDHQTWTRHWLYRLQAHFMGYVPQIACWVVIMISFHTIAETASATVVTEGGEVEEVRMPRFVFAIVWAELALFWGFGLTQLAVTLAPPRYYAYGELCYQIMSLVSKGLLGLILIANVLMLSEF</sequence>
<dbReference type="Pfam" id="PF18761">
    <property type="entry name" value="Heliorhodopsin"/>
    <property type="match status" value="1"/>
</dbReference>
<reference evidence="2" key="1">
    <citation type="submission" date="2021-01" db="EMBL/GenBank/DDBJ databases">
        <authorList>
            <person name="Corre E."/>
            <person name="Pelletier E."/>
            <person name="Niang G."/>
            <person name="Scheremetjew M."/>
            <person name="Finn R."/>
            <person name="Kale V."/>
            <person name="Holt S."/>
            <person name="Cochrane G."/>
            <person name="Meng A."/>
            <person name="Brown T."/>
            <person name="Cohen L."/>
        </authorList>
    </citation>
    <scope>NUCLEOTIDE SEQUENCE</scope>
    <source>
        <strain evidence="2">RCC856</strain>
    </source>
</reference>
<name>A0A7S3E4M9_9CHLO</name>
<organism evidence="2">
    <name type="scientific">Chloropicon laureae</name>
    <dbReference type="NCBI Taxonomy" id="464258"/>
    <lineage>
        <taxon>Eukaryota</taxon>
        <taxon>Viridiplantae</taxon>
        <taxon>Chlorophyta</taxon>
        <taxon>Chloropicophyceae</taxon>
        <taxon>Chloropicales</taxon>
        <taxon>Chloropicaceae</taxon>
        <taxon>Chloropicon</taxon>
    </lineage>
</organism>
<keyword evidence="1" id="KW-0472">Membrane</keyword>
<feature type="transmembrane region" description="Helical" evidence="1">
    <location>
        <begin position="119"/>
        <end position="137"/>
    </location>
</feature>
<gene>
    <name evidence="2" type="ORF">CLAU1311_LOCUS8510</name>
</gene>
<feature type="transmembrane region" description="Helical" evidence="1">
    <location>
        <begin position="269"/>
        <end position="292"/>
    </location>
</feature>
<dbReference type="EMBL" id="HBHU01013067">
    <property type="protein sequence ID" value="CAE0027433.1"/>
    <property type="molecule type" value="Transcribed_RNA"/>
</dbReference>
<accession>A0A7S3E4M9</accession>
<dbReference type="InterPro" id="IPR041113">
    <property type="entry name" value="Heliorhodopsin"/>
</dbReference>
<evidence type="ECO:0000313" key="2">
    <source>
        <dbReference type="EMBL" id="CAE0027433.1"/>
    </source>
</evidence>
<dbReference type="AlphaFoldDB" id="A0A7S3E4M9"/>
<proteinExistence type="predicted"/>
<evidence type="ECO:0000256" key="1">
    <source>
        <dbReference type="SAM" id="Phobius"/>
    </source>
</evidence>
<protein>
    <submittedName>
        <fullName evidence="2">Uncharacterized protein</fullName>
    </submittedName>
</protein>
<keyword evidence="1" id="KW-1133">Transmembrane helix</keyword>
<feature type="transmembrane region" description="Helical" evidence="1">
    <location>
        <begin position="226"/>
        <end position="247"/>
    </location>
</feature>
<keyword evidence="1" id="KW-0812">Transmembrane</keyword>
<feature type="transmembrane region" description="Helical" evidence="1">
    <location>
        <begin position="304"/>
        <end position="328"/>
    </location>
</feature>
<feature type="transmembrane region" description="Helical" evidence="1">
    <location>
        <begin position="44"/>
        <end position="66"/>
    </location>
</feature>